<dbReference type="Proteomes" id="UP001408356">
    <property type="component" value="Unassembled WGS sequence"/>
</dbReference>
<comment type="caution">
    <text evidence="4">The sequence shown here is derived from an EMBL/GenBank/DDBJ whole genome shotgun (WGS) entry which is preliminary data.</text>
</comment>
<evidence type="ECO:0000313" key="5">
    <source>
        <dbReference type="Proteomes" id="UP001408356"/>
    </source>
</evidence>
<dbReference type="SUPFAM" id="SSF53756">
    <property type="entry name" value="UDP-Glycosyltransferase/glycogen phosphorylase"/>
    <property type="match status" value="1"/>
</dbReference>
<feature type="domain" description="Glycosyl transferase family 1" evidence="3">
    <location>
        <begin position="233"/>
        <end position="383"/>
    </location>
</feature>
<evidence type="ECO:0000259" key="3">
    <source>
        <dbReference type="Pfam" id="PF00534"/>
    </source>
</evidence>
<evidence type="ECO:0000256" key="2">
    <source>
        <dbReference type="ARBA" id="ARBA00022679"/>
    </source>
</evidence>
<accession>A0ABR2VGC3</accession>
<dbReference type="PANTHER" id="PTHR46401:SF2">
    <property type="entry name" value="GLYCOSYLTRANSFERASE WBBK-RELATED"/>
    <property type="match status" value="1"/>
</dbReference>
<dbReference type="Pfam" id="PF00534">
    <property type="entry name" value="Glycos_transf_1"/>
    <property type="match status" value="1"/>
</dbReference>
<sequence>MDATLAPGIVVLNKKYFPRDALSAAQVGASSFTFSVLRILLEAKVLSGVVLYSRNEELCEAYCEAEEDWNGIPVVTVYFHFRMSQPGVASALGQAFDYISIQGSKRSLPIVYYQTDTLLQFHPQGYQFCVTHHGPFVSHFTQEFSPELARLAFGGDSDKVDILDQQQRTGIQRLLQDNLGTVLAHSGLQQRVLEDEGLSAMRFKTLRPPIGIPPSQSPNILPKRMQSFIASSKVLLFTAVARLDYFKNVELLVESGLELLKRGLPVRVLIVGDPEGDDARRQALLKSVPADKRRHFLILPRLPKDHLYALFAATRRNGIFLCPSRYETLGITPLEAAASGVTTLMTETPNVEALAFMPSQCCVPQHATSIASRVEQIYLDGVPQWAEMVKNHVRPETSLEGFGDDLLQAWAEMTRSRRVSSTAQGRRTSVDQKRVPKLATAYLSGGLMELLKHVPLSPVSMRMSA</sequence>
<name>A0ABR2VGC3_9PEZI</name>
<evidence type="ECO:0000313" key="4">
    <source>
        <dbReference type="EMBL" id="KAK9425963.1"/>
    </source>
</evidence>
<dbReference type="PANTHER" id="PTHR46401">
    <property type="entry name" value="GLYCOSYLTRANSFERASE WBBK-RELATED"/>
    <property type="match status" value="1"/>
</dbReference>
<organism evidence="4 5">
    <name type="scientific">Seiridium unicorne</name>
    <dbReference type="NCBI Taxonomy" id="138068"/>
    <lineage>
        <taxon>Eukaryota</taxon>
        <taxon>Fungi</taxon>
        <taxon>Dikarya</taxon>
        <taxon>Ascomycota</taxon>
        <taxon>Pezizomycotina</taxon>
        <taxon>Sordariomycetes</taxon>
        <taxon>Xylariomycetidae</taxon>
        <taxon>Amphisphaeriales</taxon>
        <taxon>Sporocadaceae</taxon>
        <taxon>Seiridium</taxon>
    </lineage>
</organism>
<reference evidence="4 5" key="1">
    <citation type="journal article" date="2024" name="J. Plant Pathol.">
        <title>Sequence and assembly of the genome of Seiridium unicorne, isolate CBS 538.82, causal agent of cypress canker disease.</title>
        <authorList>
            <person name="Scali E."/>
            <person name="Rocca G.D."/>
            <person name="Danti R."/>
            <person name="Garbelotto M."/>
            <person name="Barberini S."/>
            <person name="Baroncelli R."/>
            <person name="Emiliani G."/>
        </authorList>
    </citation>
    <scope>NUCLEOTIDE SEQUENCE [LARGE SCALE GENOMIC DNA]</scope>
    <source>
        <strain evidence="4 5">BM-138-508</strain>
    </source>
</reference>
<proteinExistence type="predicted"/>
<keyword evidence="2" id="KW-0808">Transferase</keyword>
<protein>
    <recommendedName>
        <fullName evidence="3">Glycosyl transferase family 1 domain-containing protein</fullName>
    </recommendedName>
</protein>
<keyword evidence="5" id="KW-1185">Reference proteome</keyword>
<dbReference type="Gene3D" id="3.40.50.2000">
    <property type="entry name" value="Glycogen Phosphorylase B"/>
    <property type="match status" value="1"/>
</dbReference>
<evidence type="ECO:0000256" key="1">
    <source>
        <dbReference type="ARBA" id="ARBA00022676"/>
    </source>
</evidence>
<dbReference type="EMBL" id="JARVKF010000009">
    <property type="protein sequence ID" value="KAK9425963.1"/>
    <property type="molecule type" value="Genomic_DNA"/>
</dbReference>
<keyword evidence="1" id="KW-0328">Glycosyltransferase</keyword>
<dbReference type="InterPro" id="IPR001296">
    <property type="entry name" value="Glyco_trans_1"/>
</dbReference>
<gene>
    <name evidence="4" type="ORF">SUNI508_12764</name>
</gene>